<feature type="region of interest" description="Disordered" evidence="1">
    <location>
        <begin position="76"/>
        <end position="108"/>
    </location>
</feature>
<dbReference type="AlphaFoldDB" id="A0A6H9Z2F1"/>
<evidence type="ECO:0000313" key="3">
    <source>
        <dbReference type="Proteomes" id="UP000468735"/>
    </source>
</evidence>
<proteinExistence type="predicted"/>
<evidence type="ECO:0000256" key="1">
    <source>
        <dbReference type="SAM" id="MobiDB-lite"/>
    </source>
</evidence>
<gene>
    <name evidence="2" type="ORF">F8566_13255</name>
</gene>
<dbReference type="Pfam" id="PF19564">
    <property type="entry name" value="DUF6086"/>
    <property type="match status" value="1"/>
</dbReference>
<comment type="caution">
    <text evidence="2">The sequence shown here is derived from an EMBL/GenBank/DDBJ whole genome shotgun (WGS) entry which is preliminary data.</text>
</comment>
<feature type="compositionally biased region" description="Basic and acidic residues" evidence="1">
    <location>
        <begin position="98"/>
        <end position="108"/>
    </location>
</feature>
<organism evidence="2 3">
    <name type="scientific">Actinomadura rudentiformis</name>
    <dbReference type="NCBI Taxonomy" id="359158"/>
    <lineage>
        <taxon>Bacteria</taxon>
        <taxon>Bacillati</taxon>
        <taxon>Actinomycetota</taxon>
        <taxon>Actinomycetes</taxon>
        <taxon>Streptosporangiales</taxon>
        <taxon>Thermomonosporaceae</taxon>
        <taxon>Actinomadura</taxon>
    </lineage>
</organism>
<evidence type="ECO:0000313" key="2">
    <source>
        <dbReference type="EMBL" id="KAB2349712.1"/>
    </source>
</evidence>
<protein>
    <submittedName>
        <fullName evidence="2">Uncharacterized protein</fullName>
    </submittedName>
</protein>
<dbReference type="OrthoDB" id="3475539at2"/>
<dbReference type="InterPro" id="IPR045732">
    <property type="entry name" value="DUF6086"/>
</dbReference>
<sequence length="108" mass="11890">MGVSHLFVRAAESFALHVDLPSGLGPMQADECEINMETFTLFIDALIREYARSNHVILRSLMEGFLATGMALVERGGGEPPTVRSSSEDPSIKALQELSRRHESAMAW</sequence>
<dbReference type="EMBL" id="WBMT01000005">
    <property type="protein sequence ID" value="KAB2349712.1"/>
    <property type="molecule type" value="Genomic_DNA"/>
</dbReference>
<name>A0A6H9Z2F1_9ACTN</name>
<dbReference type="Proteomes" id="UP000468735">
    <property type="component" value="Unassembled WGS sequence"/>
</dbReference>
<reference evidence="2 3" key="1">
    <citation type="submission" date="2019-09" db="EMBL/GenBank/DDBJ databases">
        <title>Actinomadura physcomitrii sp. nov., a novel actinomycete isolated from moss [Physcomitrium sphaericum (Ludw) Fuernr].</title>
        <authorList>
            <person name="Zhuang X."/>
            <person name="Liu C."/>
        </authorList>
    </citation>
    <scope>NUCLEOTIDE SEQUENCE [LARGE SCALE GENOMIC DNA]</scope>
    <source>
        <strain evidence="2 3">HMC1</strain>
    </source>
</reference>
<keyword evidence="3" id="KW-1185">Reference proteome</keyword>
<accession>A0A6H9Z2F1</accession>